<evidence type="ECO:0000313" key="1">
    <source>
        <dbReference type="EMBL" id="EAZ88077.1"/>
    </source>
</evidence>
<dbReference type="Proteomes" id="UP000003781">
    <property type="component" value="Unassembled WGS sequence"/>
</dbReference>
<evidence type="ECO:0008006" key="3">
    <source>
        <dbReference type="Google" id="ProtNLM"/>
    </source>
</evidence>
<comment type="caution">
    <text evidence="1">The sequence shown here is derived from an EMBL/GenBank/DDBJ whole genome shotgun (WGS) entry which is preliminary data.</text>
</comment>
<reference evidence="1 2" key="1">
    <citation type="submission" date="2007-03" db="EMBL/GenBank/DDBJ databases">
        <authorList>
            <person name="Stal L."/>
            <person name="Ferriera S."/>
            <person name="Johnson J."/>
            <person name="Kravitz S."/>
            <person name="Beeson K."/>
            <person name="Sutton G."/>
            <person name="Rogers Y.-H."/>
            <person name="Friedman R."/>
            <person name="Frazier M."/>
            <person name="Venter J.C."/>
        </authorList>
    </citation>
    <scope>NUCLEOTIDE SEQUENCE [LARGE SCALE GENOMIC DNA]</scope>
    <source>
        <strain evidence="1 2">CCY0110</strain>
    </source>
</reference>
<dbReference type="eggNOG" id="ENOG50345B6">
    <property type="taxonomic scope" value="Bacteria"/>
</dbReference>
<dbReference type="RefSeq" id="WP_008278838.1">
    <property type="nucleotide sequence ID" value="NZ_AAXW01000109.1"/>
</dbReference>
<sequence length="68" mass="7821">MPRPGGNPEFGTKYRFDYGREKPLSAQVKAQILPETKQQLKDLAEKQKCTVPDIIRTAIDEYLQKNVE</sequence>
<proteinExistence type="predicted"/>
<dbReference type="SUPFAM" id="SSF47598">
    <property type="entry name" value="Ribbon-helix-helix"/>
    <property type="match status" value="1"/>
</dbReference>
<name>A3IZM2_9CHRO</name>
<evidence type="ECO:0000313" key="2">
    <source>
        <dbReference type="Proteomes" id="UP000003781"/>
    </source>
</evidence>
<dbReference type="GO" id="GO:0006355">
    <property type="term" value="P:regulation of DNA-templated transcription"/>
    <property type="evidence" value="ECO:0007669"/>
    <property type="project" value="InterPro"/>
</dbReference>
<accession>A3IZM2</accession>
<gene>
    <name evidence="1" type="ORF">CY0110_31985</name>
</gene>
<dbReference type="OrthoDB" id="515199at2"/>
<protein>
    <recommendedName>
        <fullName evidence="3">Ribbon-helix-helix protein CopG domain-containing protein</fullName>
    </recommendedName>
</protein>
<dbReference type="Gene3D" id="1.10.1220.10">
    <property type="entry name" value="Met repressor-like"/>
    <property type="match status" value="1"/>
</dbReference>
<dbReference type="AlphaFoldDB" id="A3IZM2"/>
<organism evidence="1 2">
    <name type="scientific">Crocosphaera chwakensis CCY0110</name>
    <dbReference type="NCBI Taxonomy" id="391612"/>
    <lineage>
        <taxon>Bacteria</taxon>
        <taxon>Bacillati</taxon>
        <taxon>Cyanobacteriota</taxon>
        <taxon>Cyanophyceae</taxon>
        <taxon>Oscillatoriophycideae</taxon>
        <taxon>Chroococcales</taxon>
        <taxon>Aphanothecaceae</taxon>
        <taxon>Crocosphaera</taxon>
        <taxon>Crocosphaera chwakensis</taxon>
    </lineage>
</organism>
<dbReference type="InterPro" id="IPR013321">
    <property type="entry name" value="Arc_rbn_hlx_hlx"/>
</dbReference>
<dbReference type="EMBL" id="AAXW01000109">
    <property type="protein sequence ID" value="EAZ88077.1"/>
    <property type="molecule type" value="Genomic_DNA"/>
</dbReference>
<keyword evidence="2" id="KW-1185">Reference proteome</keyword>
<dbReference type="InterPro" id="IPR010985">
    <property type="entry name" value="Ribbon_hlx_hlx"/>
</dbReference>